<gene>
    <name evidence="5" type="ORF">UFOPK1722_00260</name>
</gene>
<dbReference type="Gene3D" id="1.10.357.10">
    <property type="entry name" value="Tetracycline Repressor, domain 2"/>
    <property type="match status" value="1"/>
</dbReference>
<dbReference type="SUPFAM" id="SSF48498">
    <property type="entry name" value="Tetracyclin repressor-like, C-terminal domain"/>
    <property type="match status" value="1"/>
</dbReference>
<protein>
    <submittedName>
        <fullName evidence="5">Unannotated protein</fullName>
    </submittedName>
</protein>
<evidence type="ECO:0000259" key="4">
    <source>
        <dbReference type="PROSITE" id="PS50977"/>
    </source>
</evidence>
<dbReference type="GO" id="GO:0003700">
    <property type="term" value="F:DNA-binding transcription factor activity"/>
    <property type="evidence" value="ECO:0007669"/>
    <property type="project" value="TreeGrafter"/>
</dbReference>
<dbReference type="GO" id="GO:0000976">
    <property type="term" value="F:transcription cis-regulatory region binding"/>
    <property type="evidence" value="ECO:0007669"/>
    <property type="project" value="TreeGrafter"/>
</dbReference>
<dbReference type="SUPFAM" id="SSF46689">
    <property type="entry name" value="Homeodomain-like"/>
    <property type="match status" value="1"/>
</dbReference>
<keyword evidence="1" id="KW-0805">Transcription regulation</keyword>
<name>A0A6J6E1L5_9ZZZZ</name>
<dbReference type="EMBL" id="CAEZTS010000013">
    <property type="protein sequence ID" value="CAB4569169.1"/>
    <property type="molecule type" value="Genomic_DNA"/>
</dbReference>
<keyword evidence="3" id="KW-0804">Transcription</keyword>
<dbReference type="InterPro" id="IPR009057">
    <property type="entry name" value="Homeodomain-like_sf"/>
</dbReference>
<organism evidence="5">
    <name type="scientific">freshwater metagenome</name>
    <dbReference type="NCBI Taxonomy" id="449393"/>
    <lineage>
        <taxon>unclassified sequences</taxon>
        <taxon>metagenomes</taxon>
        <taxon>ecological metagenomes</taxon>
    </lineage>
</organism>
<keyword evidence="2" id="KW-0238">DNA-binding</keyword>
<dbReference type="InterPro" id="IPR036271">
    <property type="entry name" value="Tet_transcr_reg_TetR-rel_C_sf"/>
</dbReference>
<dbReference type="Pfam" id="PF13305">
    <property type="entry name" value="TetR_C_33"/>
    <property type="match status" value="1"/>
</dbReference>
<evidence type="ECO:0000313" key="5">
    <source>
        <dbReference type="EMBL" id="CAB4569169.1"/>
    </source>
</evidence>
<dbReference type="Pfam" id="PF00440">
    <property type="entry name" value="TetR_N"/>
    <property type="match status" value="1"/>
</dbReference>
<dbReference type="PANTHER" id="PTHR30055:SF220">
    <property type="entry name" value="TETR-FAMILY REGULATORY PROTEIN"/>
    <property type="match status" value="1"/>
</dbReference>
<feature type="domain" description="HTH tetR-type" evidence="4">
    <location>
        <begin position="4"/>
        <end position="64"/>
    </location>
</feature>
<proteinExistence type="predicted"/>
<evidence type="ECO:0000256" key="1">
    <source>
        <dbReference type="ARBA" id="ARBA00023015"/>
    </source>
</evidence>
<dbReference type="InterPro" id="IPR025996">
    <property type="entry name" value="MT1864/Rv1816-like_C"/>
</dbReference>
<dbReference type="PANTHER" id="PTHR30055">
    <property type="entry name" value="HTH-TYPE TRANSCRIPTIONAL REGULATOR RUTR"/>
    <property type="match status" value="1"/>
</dbReference>
<dbReference type="InterPro" id="IPR001647">
    <property type="entry name" value="HTH_TetR"/>
</dbReference>
<evidence type="ECO:0000256" key="3">
    <source>
        <dbReference type="ARBA" id="ARBA00023163"/>
    </source>
</evidence>
<dbReference type="AlphaFoldDB" id="A0A6J6E1L5"/>
<dbReference type="PROSITE" id="PS50977">
    <property type="entry name" value="HTH_TETR_2"/>
    <property type="match status" value="1"/>
</dbReference>
<evidence type="ECO:0000256" key="2">
    <source>
        <dbReference type="ARBA" id="ARBA00023125"/>
    </source>
</evidence>
<reference evidence="5" key="1">
    <citation type="submission" date="2020-05" db="EMBL/GenBank/DDBJ databases">
        <authorList>
            <person name="Chiriac C."/>
            <person name="Salcher M."/>
            <person name="Ghai R."/>
            <person name="Kavagutti S V."/>
        </authorList>
    </citation>
    <scope>NUCLEOTIDE SEQUENCE</scope>
</reference>
<sequence>MAPTSLRDTVLAAAVDYIADNGPDGLSFRQVAIAAGVSHQAPYHHFSDRRGIFQAIATEGYELFTTAMLESLAAEPDDPTTALLEAYVNFALDHRGHFRVMFRPDLCAIADSPELQRMADGSFDVLVDHVRDLLGPKAPLKDIRARAAAMWSMAHGLSTLLIDGPLEAKIGPVSSRRALIRAVAEQSGLASPKKRR</sequence>
<accession>A0A6J6E1L5</accession>
<dbReference type="InterPro" id="IPR050109">
    <property type="entry name" value="HTH-type_TetR-like_transc_reg"/>
</dbReference>